<accession>E2AYJ8</accession>
<feature type="transmembrane region" description="Helical" evidence="3">
    <location>
        <begin position="321"/>
        <end position="344"/>
    </location>
</feature>
<dbReference type="InterPro" id="IPR040346">
    <property type="entry name" value="GEX1/Brambleberry"/>
</dbReference>
<evidence type="ECO:0000313" key="4">
    <source>
        <dbReference type="EMBL" id="EFN61486.1"/>
    </source>
</evidence>
<evidence type="ECO:0000313" key="5">
    <source>
        <dbReference type="Proteomes" id="UP000000311"/>
    </source>
</evidence>
<keyword evidence="1" id="KW-0479">Metal-binding</keyword>
<dbReference type="GO" id="GO:0046872">
    <property type="term" value="F:metal ion binding"/>
    <property type="evidence" value="ECO:0007669"/>
    <property type="project" value="UniProtKB-KW"/>
</dbReference>
<dbReference type="SUPFAM" id="SSF57802">
    <property type="entry name" value="Rubredoxin-like"/>
    <property type="match status" value="1"/>
</dbReference>
<keyword evidence="3" id="KW-0472">Membrane</keyword>
<reference evidence="4 5" key="1">
    <citation type="journal article" date="2010" name="Science">
        <title>Genomic comparison of the ants Camponotus floridanus and Harpegnathos saltator.</title>
        <authorList>
            <person name="Bonasio R."/>
            <person name="Zhang G."/>
            <person name="Ye C."/>
            <person name="Mutti N.S."/>
            <person name="Fang X."/>
            <person name="Qin N."/>
            <person name="Donahue G."/>
            <person name="Yang P."/>
            <person name="Li Q."/>
            <person name="Li C."/>
            <person name="Zhang P."/>
            <person name="Huang Z."/>
            <person name="Berger S.L."/>
            <person name="Reinberg D."/>
            <person name="Wang J."/>
            <person name="Liebig J."/>
        </authorList>
    </citation>
    <scope>NUCLEOTIDE SEQUENCE [LARGE SCALE GENOMIC DNA]</scope>
    <source>
        <strain evidence="5">C129</strain>
    </source>
</reference>
<dbReference type="PROSITE" id="PS51359">
    <property type="entry name" value="COX5B_2"/>
    <property type="match status" value="1"/>
</dbReference>
<dbReference type="Pfam" id="PF01215">
    <property type="entry name" value="COX5B"/>
    <property type="match status" value="1"/>
</dbReference>
<dbReference type="InterPro" id="IPR036972">
    <property type="entry name" value="Cyt_c_oxidase_su5b_sf"/>
</dbReference>
<sequence length="470" mass="53779">MTEDEKFLQQAAKLTDVKVSSPLEICQHKVIMKIRTSCSDMSEEELAKLSVNLLNCQSAVEGRKIFPCTEEMPLQQCTTNMDADMWNAYHLMSNRARAVCYAARNTQFRALTELTVNKLMQSAHSQIEALKSLRESQDHLQEQTTKALSSLSEGNEALLEQQQYLKDAQVTAHNLVTSNLRDLNNEKALIRSGHTQLAIMAEDIKNKLEKAQKELEQQATERGANHQEVLQDLISIQEQMQSIWEKIESSTDRILDQHEKTLENYEQTMQKLTQINNTIQYIWNLTNIMRTEIDQKLGWITDYIDDTGEQVQRIFRIVSHIAYILVAMIIAAFLQAPFLTRVSILGIVPVNLITYLKHGMEASLDFTSMTVLVFVITGIAEPLDHATGLEKREMLARLAGNEDPYNLTIKRRPDSTKENPNIVYSAFESRIMGCICDEDALHVNWMWLHQGPPRRCECGHWFKLVEKAPL</sequence>
<feature type="binding site" evidence="1">
    <location>
        <position position="458"/>
    </location>
    <ligand>
        <name>Zn(2+)</name>
        <dbReference type="ChEBI" id="CHEBI:29105"/>
    </ligand>
</feature>
<evidence type="ECO:0000256" key="2">
    <source>
        <dbReference type="SAM" id="Coils"/>
    </source>
</evidence>
<keyword evidence="2" id="KW-0175">Coiled coil</keyword>
<dbReference type="GO" id="GO:0005740">
    <property type="term" value="C:mitochondrial envelope"/>
    <property type="evidence" value="ECO:0007669"/>
    <property type="project" value="InterPro"/>
</dbReference>
<dbReference type="FunFam" id="2.60.11.10:FF:000004">
    <property type="entry name" value="Cytochrome c oxidase subunit 5B"/>
    <property type="match status" value="1"/>
</dbReference>
<keyword evidence="3" id="KW-0812">Transmembrane</keyword>
<dbReference type="CDD" id="cd00924">
    <property type="entry name" value="Cyt_c_Oxidase_Vb"/>
    <property type="match status" value="1"/>
</dbReference>
<dbReference type="Proteomes" id="UP000000311">
    <property type="component" value="Unassembled WGS sequence"/>
</dbReference>
<dbReference type="Gene3D" id="2.60.11.10">
    <property type="entry name" value="Cytochrome c oxidase, subunit Vb"/>
    <property type="match status" value="1"/>
</dbReference>
<dbReference type="AlphaFoldDB" id="E2AYJ8"/>
<evidence type="ECO:0000256" key="1">
    <source>
        <dbReference type="PIRSR" id="PIRSR602124-1"/>
    </source>
</evidence>
<organism evidence="5">
    <name type="scientific">Camponotus floridanus</name>
    <name type="common">Florida carpenter ant</name>
    <dbReference type="NCBI Taxonomy" id="104421"/>
    <lineage>
        <taxon>Eukaryota</taxon>
        <taxon>Metazoa</taxon>
        <taxon>Ecdysozoa</taxon>
        <taxon>Arthropoda</taxon>
        <taxon>Hexapoda</taxon>
        <taxon>Insecta</taxon>
        <taxon>Pterygota</taxon>
        <taxon>Neoptera</taxon>
        <taxon>Endopterygota</taxon>
        <taxon>Hymenoptera</taxon>
        <taxon>Apocrita</taxon>
        <taxon>Aculeata</taxon>
        <taxon>Formicoidea</taxon>
        <taxon>Formicidae</taxon>
        <taxon>Formicinae</taxon>
        <taxon>Camponotus</taxon>
    </lineage>
</organism>
<dbReference type="InParanoid" id="E2AYJ8"/>
<dbReference type="STRING" id="104421.E2AYJ8"/>
<proteinExistence type="predicted"/>
<keyword evidence="1" id="KW-0862">Zinc</keyword>
<keyword evidence="5" id="KW-1185">Reference proteome</keyword>
<dbReference type="GO" id="GO:0045277">
    <property type="term" value="C:respiratory chain complex IV"/>
    <property type="evidence" value="ECO:0007669"/>
    <property type="project" value="InterPro"/>
</dbReference>
<feature type="binding site" evidence="1">
    <location>
        <position position="434"/>
    </location>
    <ligand>
        <name>Zn(2+)</name>
        <dbReference type="ChEBI" id="CHEBI:29105"/>
    </ligand>
</feature>
<dbReference type="GO" id="GO:0006123">
    <property type="term" value="P:mitochondrial electron transport, cytochrome c to oxygen"/>
    <property type="evidence" value="ECO:0007669"/>
    <property type="project" value="InterPro"/>
</dbReference>
<dbReference type="EMBL" id="GL443918">
    <property type="protein sequence ID" value="EFN61486.1"/>
    <property type="molecule type" value="Genomic_DNA"/>
</dbReference>
<feature type="binding site" evidence="1">
    <location>
        <position position="456"/>
    </location>
    <ligand>
        <name>Zn(2+)</name>
        <dbReference type="ChEBI" id="CHEBI:29105"/>
    </ligand>
</feature>
<dbReference type="PANTHER" id="PTHR33538:SF1">
    <property type="entry name" value="PROTEIN BRAMBLEBERRY"/>
    <property type="match status" value="1"/>
</dbReference>
<gene>
    <name evidence="4" type="ORF">EAG_15968</name>
</gene>
<dbReference type="PANTHER" id="PTHR33538">
    <property type="entry name" value="PROTEIN GAMETE EXPRESSED 1"/>
    <property type="match status" value="1"/>
</dbReference>
<protein>
    <submittedName>
        <fullName evidence="4">Cytochrome c oxidase subunit 5B, mitochondrial</fullName>
    </submittedName>
</protein>
<dbReference type="OrthoDB" id="5978806at2759"/>
<feature type="coiled-coil region" evidence="2">
    <location>
        <begin position="194"/>
        <end position="221"/>
    </location>
</feature>
<dbReference type="InterPro" id="IPR002124">
    <property type="entry name" value="Cyt_c_oxidase_su5b"/>
</dbReference>
<feature type="binding site" evidence="1">
    <location>
        <position position="436"/>
    </location>
    <ligand>
        <name>Zn(2+)</name>
        <dbReference type="ChEBI" id="CHEBI:29105"/>
    </ligand>
</feature>
<dbReference type="OMA" id="KHGMEAS"/>
<evidence type="ECO:0000256" key="3">
    <source>
        <dbReference type="SAM" id="Phobius"/>
    </source>
</evidence>
<name>E2AYJ8_CAMFO</name>
<keyword evidence="3" id="KW-1133">Transmembrane helix</keyword>